<feature type="compositionally biased region" description="Basic residues" evidence="3">
    <location>
        <begin position="203"/>
        <end position="212"/>
    </location>
</feature>
<dbReference type="RefSeq" id="XP_022098706.1">
    <property type="nucleotide sequence ID" value="XM_022243014.1"/>
</dbReference>
<feature type="compositionally biased region" description="Polar residues" evidence="3">
    <location>
        <begin position="96"/>
        <end position="107"/>
    </location>
</feature>
<feature type="compositionally biased region" description="Basic and acidic residues" evidence="3">
    <location>
        <begin position="10"/>
        <end position="24"/>
    </location>
</feature>
<reference evidence="5" key="1">
    <citation type="submission" date="2025-08" db="UniProtKB">
        <authorList>
            <consortium name="RefSeq"/>
        </authorList>
    </citation>
    <scope>IDENTIFICATION</scope>
</reference>
<feature type="region of interest" description="Disordered" evidence="3">
    <location>
        <begin position="581"/>
        <end position="617"/>
    </location>
</feature>
<feature type="region of interest" description="Disordered" evidence="3">
    <location>
        <begin position="1"/>
        <end position="40"/>
    </location>
</feature>
<evidence type="ECO:0000313" key="5">
    <source>
        <dbReference type="RefSeq" id="XP_022098706.1"/>
    </source>
</evidence>
<keyword evidence="2" id="KW-0539">Nucleus</keyword>
<dbReference type="OrthoDB" id="31113at2759"/>
<feature type="compositionally biased region" description="Acidic residues" evidence="3">
    <location>
        <begin position="25"/>
        <end position="35"/>
    </location>
</feature>
<feature type="region of interest" description="Disordered" evidence="3">
    <location>
        <begin position="203"/>
        <end position="228"/>
    </location>
</feature>
<proteinExistence type="predicted"/>
<name>A0A8B7Z5U4_ACAPL</name>
<dbReference type="OMA" id="SEPVQCC"/>
<dbReference type="GO" id="GO:0005634">
    <property type="term" value="C:nucleus"/>
    <property type="evidence" value="ECO:0007669"/>
    <property type="project" value="UniProtKB-SubCell"/>
</dbReference>
<dbReference type="PANTHER" id="PTHR16171">
    <property type="entry name" value="DNA REPAIR PROTEIN COMPLEMENTING XP-G CELLS-RELATED"/>
    <property type="match status" value="1"/>
</dbReference>
<organism evidence="4 5">
    <name type="scientific">Acanthaster planci</name>
    <name type="common">Crown-of-thorns starfish</name>
    <dbReference type="NCBI Taxonomy" id="133434"/>
    <lineage>
        <taxon>Eukaryota</taxon>
        <taxon>Metazoa</taxon>
        <taxon>Echinodermata</taxon>
        <taxon>Eleutherozoa</taxon>
        <taxon>Asterozoa</taxon>
        <taxon>Asteroidea</taxon>
        <taxon>Valvatacea</taxon>
        <taxon>Valvatida</taxon>
        <taxon>Acanthasteridae</taxon>
        <taxon>Acanthaster</taxon>
    </lineage>
</organism>
<evidence type="ECO:0000256" key="1">
    <source>
        <dbReference type="ARBA" id="ARBA00004123"/>
    </source>
</evidence>
<keyword evidence="4" id="KW-1185">Reference proteome</keyword>
<feature type="region of interest" description="Disordered" evidence="3">
    <location>
        <begin position="96"/>
        <end position="161"/>
    </location>
</feature>
<sequence length="617" mass="69220">MGNLFSSRLHGKDQKPEVDVRNDSSEDNEDSDGDDDVRYDGPLDLNQIVLLHCHRGRRCGHSKNRKNLALQEGTAGSFDDTYFPASIDVEASKSIQDGNDATNTTSAIPRRTKSPACPDSDVEVETIHGKTAENQNSRGSDACDTETVDRESESLASEPVQCCSRDREQKLDVVAMRASSKPLAWEIDMTDLAVPKDLKRKNSAKGVARKVPKKDISSATTSPRQDQYIPPTVTVTTAMLAERKVLDQRRWFCMSRPQYSKSCGLSSLVSCWNYLFSTLGAGSRPPITQEEALTVLGFQPPFGDIRFGPFTGNGTLMRWFRKLNNHYGTRGKSYHMYKPVGKARTVGRTSEEALRLLKDGLLDSGTTFIYHCWNHYFCPVGFEEVPKKAIDVFRGPLSEDEVDTWILVADPSRKHPGIHCFRWEDISMDLHCKSPECLNIRKLHLGIQTRKTKRVGGNLHCLMAFRRSNLEAPSRMLDGRCRREKGKSKETGVGWVSRIRGWDEKLQARGCEEETRILQMRGYHEVDVRFKTDDDEAYQHVKIESPADQNKESIMGTYEEGSEVLHEVSVGLQSGNGVARIDQDASKLNGRSLIEEQTDDGESGEDLEESNTDSGEE</sequence>
<dbReference type="PANTHER" id="PTHR16171:SF12">
    <property type="entry name" value="BASIC IMMUNOGLOBULIN-LIKE VARIABLE MOTIF-CONTAINING PROTEIN"/>
    <property type="match status" value="1"/>
</dbReference>
<dbReference type="AlphaFoldDB" id="A0A8B7Z5U4"/>
<dbReference type="KEGG" id="aplc:110983620"/>
<comment type="subcellular location">
    <subcellularLocation>
        <location evidence="1">Nucleus</location>
    </subcellularLocation>
</comment>
<dbReference type="Proteomes" id="UP000694845">
    <property type="component" value="Unplaced"/>
</dbReference>
<feature type="compositionally biased region" description="Acidic residues" evidence="3">
    <location>
        <begin position="596"/>
        <end position="617"/>
    </location>
</feature>
<evidence type="ECO:0000313" key="4">
    <source>
        <dbReference type="Proteomes" id="UP000694845"/>
    </source>
</evidence>
<dbReference type="GeneID" id="110983620"/>
<protein>
    <submittedName>
        <fullName evidence="5">Basic immunoglobulin-like variable motif-containing protein isoform X1</fullName>
    </submittedName>
</protein>
<evidence type="ECO:0000256" key="2">
    <source>
        <dbReference type="ARBA" id="ARBA00023242"/>
    </source>
</evidence>
<accession>A0A8B7Z5U4</accession>
<gene>
    <name evidence="5" type="primary">LOC110983620</name>
</gene>
<evidence type="ECO:0000256" key="3">
    <source>
        <dbReference type="SAM" id="MobiDB-lite"/>
    </source>
</evidence>